<evidence type="ECO:0000313" key="2">
    <source>
        <dbReference type="EMBL" id="PWN95606.1"/>
    </source>
</evidence>
<reference evidence="2 3" key="1">
    <citation type="journal article" date="2018" name="Mol. Biol. Evol.">
        <title>Broad Genomic Sampling Reveals a Smut Pathogenic Ancestry of the Fungal Clade Ustilaginomycotina.</title>
        <authorList>
            <person name="Kijpornyongpan T."/>
            <person name="Mondo S.J."/>
            <person name="Barry K."/>
            <person name="Sandor L."/>
            <person name="Lee J."/>
            <person name="Lipzen A."/>
            <person name="Pangilinan J."/>
            <person name="LaButti K."/>
            <person name="Hainaut M."/>
            <person name="Henrissat B."/>
            <person name="Grigoriev I.V."/>
            <person name="Spatafora J.W."/>
            <person name="Aime M.C."/>
        </authorList>
    </citation>
    <scope>NUCLEOTIDE SEQUENCE [LARGE SCALE GENOMIC DNA]</scope>
    <source>
        <strain evidence="2 3">MCA 4186</strain>
    </source>
</reference>
<proteinExistence type="predicted"/>
<protein>
    <submittedName>
        <fullName evidence="2">Uncharacterized protein</fullName>
    </submittedName>
</protein>
<sequence>MSTHPGTAAGGSGAATPIAAPTLQGPTKTPLLTFAPGLHLLSVPALLSLISAGSGSGDEPYLASLAPRSILLISPERPPARLARWAAERRVHLVHFGLGPCPPLDGDAEGSHEDRDGGDRERVCKEGVEWCVDRTRAPLIVCDTSGANEAALVIGCLRRLQRRNFASICAEYRTIAGKRARAANERFIEMFDTDLVSLPPRERLADWFALHLDDDDRELAALSEAPAG</sequence>
<dbReference type="Proteomes" id="UP000245946">
    <property type="component" value="Unassembled WGS sequence"/>
</dbReference>
<dbReference type="EMBL" id="KZ819303">
    <property type="protein sequence ID" value="PWN95606.1"/>
    <property type="molecule type" value="Genomic_DNA"/>
</dbReference>
<dbReference type="AlphaFoldDB" id="A0A316Z2K7"/>
<dbReference type="STRING" id="58919.A0A316Z2K7"/>
<feature type="region of interest" description="Disordered" evidence="1">
    <location>
        <begin position="1"/>
        <end position="22"/>
    </location>
</feature>
<dbReference type="InterPro" id="IPR004861">
    <property type="entry name" value="Siw14-like"/>
</dbReference>
<dbReference type="RefSeq" id="XP_025595885.1">
    <property type="nucleotide sequence ID" value="XM_025743241.1"/>
</dbReference>
<dbReference type="InterPro" id="IPR029021">
    <property type="entry name" value="Prot-tyrosine_phosphatase-like"/>
</dbReference>
<dbReference type="GeneID" id="37270785"/>
<dbReference type="PANTHER" id="PTHR31126:SF18">
    <property type="entry name" value="PROTEIN-TYROSINE-PHOSPHATASE"/>
    <property type="match status" value="1"/>
</dbReference>
<name>A0A316Z2K7_9BASI</name>
<gene>
    <name evidence="2" type="ORF">FA09DRAFT_331928</name>
</gene>
<keyword evidence="3" id="KW-1185">Reference proteome</keyword>
<organism evidence="2 3">
    <name type="scientific">Tilletiopsis washingtonensis</name>
    <dbReference type="NCBI Taxonomy" id="58919"/>
    <lineage>
        <taxon>Eukaryota</taxon>
        <taxon>Fungi</taxon>
        <taxon>Dikarya</taxon>
        <taxon>Basidiomycota</taxon>
        <taxon>Ustilaginomycotina</taxon>
        <taxon>Exobasidiomycetes</taxon>
        <taxon>Entylomatales</taxon>
        <taxon>Entylomatales incertae sedis</taxon>
        <taxon>Tilletiopsis</taxon>
    </lineage>
</organism>
<dbReference type="PANTHER" id="PTHR31126">
    <property type="entry name" value="TYROSINE-PROTEIN PHOSPHATASE"/>
    <property type="match status" value="1"/>
</dbReference>
<dbReference type="Gene3D" id="3.90.190.10">
    <property type="entry name" value="Protein tyrosine phosphatase superfamily"/>
    <property type="match status" value="1"/>
</dbReference>
<accession>A0A316Z2K7</accession>
<dbReference type="GO" id="GO:0016791">
    <property type="term" value="F:phosphatase activity"/>
    <property type="evidence" value="ECO:0007669"/>
    <property type="project" value="TreeGrafter"/>
</dbReference>
<dbReference type="OrthoDB" id="6375174at2759"/>
<evidence type="ECO:0000313" key="3">
    <source>
        <dbReference type="Proteomes" id="UP000245946"/>
    </source>
</evidence>
<evidence type="ECO:0000256" key="1">
    <source>
        <dbReference type="SAM" id="MobiDB-lite"/>
    </source>
</evidence>
<dbReference type="Pfam" id="PF03162">
    <property type="entry name" value="Y_phosphatase2"/>
    <property type="match status" value="1"/>
</dbReference>